<evidence type="ECO:0000256" key="4">
    <source>
        <dbReference type="RuleBase" id="RU362109"/>
    </source>
</evidence>
<keyword evidence="4" id="KW-0547">Nucleotide-binding</keyword>
<evidence type="ECO:0000313" key="7">
    <source>
        <dbReference type="Proteomes" id="UP001642487"/>
    </source>
</evidence>
<keyword evidence="4" id="KW-0067">ATP-binding</keyword>
<feature type="domain" description="UBC core" evidence="5">
    <location>
        <begin position="154"/>
        <end position="300"/>
    </location>
</feature>
<keyword evidence="2 4" id="KW-0833">Ubl conjugation pathway</keyword>
<keyword evidence="7" id="KW-1185">Reference proteome</keyword>
<keyword evidence="1" id="KW-0808">Transferase</keyword>
<evidence type="ECO:0000259" key="5">
    <source>
        <dbReference type="PROSITE" id="PS50127"/>
    </source>
</evidence>
<dbReference type="PROSITE" id="PS50127">
    <property type="entry name" value="UBC_2"/>
    <property type="match status" value="1"/>
</dbReference>
<dbReference type="SUPFAM" id="SSF54495">
    <property type="entry name" value="UBC-like"/>
    <property type="match status" value="1"/>
</dbReference>
<dbReference type="Pfam" id="PF00179">
    <property type="entry name" value="UQ_con"/>
    <property type="match status" value="1"/>
</dbReference>
<dbReference type="InterPro" id="IPR050113">
    <property type="entry name" value="Ub_conjugating_enzyme"/>
</dbReference>
<proteinExistence type="inferred from homology"/>
<gene>
    <name evidence="6" type="ORF">CITCOLO1_LOCUS8548</name>
</gene>
<accession>A0ABP0Y8D2</accession>
<name>A0ABP0Y8D2_9ROSI</name>
<evidence type="ECO:0000313" key="6">
    <source>
        <dbReference type="EMBL" id="CAK9316681.1"/>
    </source>
</evidence>
<dbReference type="InterPro" id="IPR000608">
    <property type="entry name" value="UBC"/>
</dbReference>
<dbReference type="InterPro" id="IPR016135">
    <property type="entry name" value="UBQ-conjugating_enzyme/RWD"/>
</dbReference>
<dbReference type="PANTHER" id="PTHR24067">
    <property type="entry name" value="UBIQUITIN-CONJUGATING ENZYME E2"/>
    <property type="match status" value="1"/>
</dbReference>
<evidence type="ECO:0000256" key="2">
    <source>
        <dbReference type="ARBA" id="ARBA00022786"/>
    </source>
</evidence>
<sequence length="302" mass="34043">MSILSASPRKPFNKNSEIIAFTDAKFLWGISSNAFRLLLHRQRRENGTVRTKGGRASGAVRTKGECFDGIWSACKQSNTLDFPFALSAPDRVLVTGEVPLVKPVRDFDHLNSLILAPIRGLSRPVLDRDLGVSITPRDGKRFINIQRPVRMSTPARKRLMRDFKRLQQDPPAGISGAPQDNNIMLWNAVIFGPDDTPWDGGTFKLTLQFTEDYPNKPPTVRFVSRMFHPNIYADGSICLDILQNQWSPIYDVAAILTSIQSLLCDPNPNSPANSEAARMFSENKREYNRRVREIVEQSWTAD</sequence>
<dbReference type="SMART" id="SM00212">
    <property type="entry name" value="UBCc"/>
    <property type="match status" value="1"/>
</dbReference>
<comment type="similarity">
    <text evidence="4">Belongs to the ubiquitin-conjugating enzyme family.</text>
</comment>
<dbReference type="Proteomes" id="UP001642487">
    <property type="component" value="Chromosome 3"/>
</dbReference>
<feature type="active site" description="Glycyl thioester intermediate" evidence="3">
    <location>
        <position position="238"/>
    </location>
</feature>
<dbReference type="Gene3D" id="3.10.110.10">
    <property type="entry name" value="Ubiquitin Conjugating Enzyme"/>
    <property type="match status" value="1"/>
</dbReference>
<reference evidence="6 7" key="1">
    <citation type="submission" date="2024-03" db="EMBL/GenBank/DDBJ databases">
        <authorList>
            <person name="Gkanogiannis A."/>
            <person name="Becerra Lopez-Lavalle L."/>
        </authorList>
    </citation>
    <scope>NUCLEOTIDE SEQUENCE [LARGE SCALE GENOMIC DNA]</scope>
</reference>
<dbReference type="CDD" id="cd23790">
    <property type="entry name" value="UBCc_UBE2A_2B"/>
    <property type="match status" value="1"/>
</dbReference>
<dbReference type="InterPro" id="IPR023313">
    <property type="entry name" value="UBQ-conjugating_AS"/>
</dbReference>
<protein>
    <recommendedName>
        <fullName evidence="5">UBC core domain-containing protein</fullName>
    </recommendedName>
</protein>
<organism evidence="6 7">
    <name type="scientific">Citrullus colocynthis</name>
    <name type="common">colocynth</name>
    <dbReference type="NCBI Taxonomy" id="252529"/>
    <lineage>
        <taxon>Eukaryota</taxon>
        <taxon>Viridiplantae</taxon>
        <taxon>Streptophyta</taxon>
        <taxon>Embryophyta</taxon>
        <taxon>Tracheophyta</taxon>
        <taxon>Spermatophyta</taxon>
        <taxon>Magnoliopsida</taxon>
        <taxon>eudicotyledons</taxon>
        <taxon>Gunneridae</taxon>
        <taxon>Pentapetalae</taxon>
        <taxon>rosids</taxon>
        <taxon>fabids</taxon>
        <taxon>Cucurbitales</taxon>
        <taxon>Cucurbitaceae</taxon>
        <taxon>Benincaseae</taxon>
        <taxon>Citrullus</taxon>
    </lineage>
</organism>
<evidence type="ECO:0000256" key="3">
    <source>
        <dbReference type="PROSITE-ProRule" id="PRU10133"/>
    </source>
</evidence>
<dbReference type="EMBL" id="OZ021737">
    <property type="protein sequence ID" value="CAK9316681.1"/>
    <property type="molecule type" value="Genomic_DNA"/>
</dbReference>
<evidence type="ECO:0000256" key="1">
    <source>
        <dbReference type="ARBA" id="ARBA00022679"/>
    </source>
</evidence>
<dbReference type="PROSITE" id="PS00183">
    <property type="entry name" value="UBC_1"/>
    <property type="match status" value="1"/>
</dbReference>